<evidence type="ECO:0008006" key="3">
    <source>
        <dbReference type="Google" id="ProtNLM"/>
    </source>
</evidence>
<keyword evidence="2" id="KW-1185">Reference proteome</keyword>
<protein>
    <recommendedName>
        <fullName evidence="3">FMN-binding domain-containing protein</fullName>
    </recommendedName>
</protein>
<proteinExistence type="predicted"/>
<sequence>MRKITLYLVFSILLIAFLFFNGCSSSTKEAQYPNFDSNGIIEYQHLKHGLSEPYAAVILYEYEIDNYTKYQISYLSCNCRAASENYQHLLYVEINNNNDTPEEATIRNIAFQFWGDSPVNPENGITYNEIKNEFLPYLQYKSKAEIDKMTSLKDITDAGQVERNGEKFDFVDAYTGASVSIDNTLSVLRALFKYHTAKYYNS</sequence>
<dbReference type="HOGENOM" id="CLU_1228767_0_0_12"/>
<dbReference type="STRING" id="573413.Spirs_2102"/>
<dbReference type="RefSeq" id="WP_013254686.1">
    <property type="nucleotide sequence ID" value="NC_014364.1"/>
</dbReference>
<evidence type="ECO:0000313" key="2">
    <source>
        <dbReference type="Proteomes" id="UP000002318"/>
    </source>
</evidence>
<dbReference type="KEGG" id="ssm:Spirs_2102"/>
<dbReference type="Proteomes" id="UP000002318">
    <property type="component" value="Chromosome"/>
</dbReference>
<evidence type="ECO:0000313" key="1">
    <source>
        <dbReference type="EMBL" id="ADK81222.1"/>
    </source>
</evidence>
<dbReference type="EMBL" id="CP002116">
    <property type="protein sequence ID" value="ADK81222.1"/>
    <property type="molecule type" value="Genomic_DNA"/>
</dbReference>
<dbReference type="AlphaFoldDB" id="E1R336"/>
<dbReference type="OrthoDB" id="1646282at2"/>
<accession>E1R336</accession>
<gene>
    <name evidence="1" type="ordered locus">Spirs_2102</name>
</gene>
<name>E1R336_SEDSS</name>
<organism evidence="1 2">
    <name type="scientific">Sediminispirochaeta smaragdinae (strain DSM 11293 / JCM 15392 / SEBR 4228)</name>
    <name type="common">Spirochaeta smaragdinae</name>
    <dbReference type="NCBI Taxonomy" id="573413"/>
    <lineage>
        <taxon>Bacteria</taxon>
        <taxon>Pseudomonadati</taxon>
        <taxon>Spirochaetota</taxon>
        <taxon>Spirochaetia</taxon>
        <taxon>Spirochaetales</taxon>
        <taxon>Spirochaetaceae</taxon>
        <taxon>Sediminispirochaeta</taxon>
    </lineage>
</organism>
<reference evidence="1 2" key="1">
    <citation type="journal article" date="2010" name="Stand. Genomic Sci.">
        <title>Complete genome sequence of Spirochaeta smaragdinae type strain (SEBR 4228).</title>
        <authorList>
            <person name="Mavromatis K."/>
            <person name="Yasawong M."/>
            <person name="Chertkov O."/>
            <person name="Lapidus A."/>
            <person name="Lucas S."/>
            <person name="Nolan M."/>
            <person name="Del Rio T.G."/>
            <person name="Tice H."/>
            <person name="Cheng J.F."/>
            <person name="Pitluck S."/>
            <person name="Liolios K."/>
            <person name="Ivanova N."/>
            <person name="Tapia R."/>
            <person name="Han C."/>
            <person name="Bruce D."/>
            <person name="Goodwin L."/>
            <person name="Pati A."/>
            <person name="Chen A."/>
            <person name="Palaniappan K."/>
            <person name="Land M."/>
            <person name="Hauser L."/>
            <person name="Chang Y.J."/>
            <person name="Jeffries C.D."/>
            <person name="Detter J.C."/>
            <person name="Rohde M."/>
            <person name="Brambilla E."/>
            <person name="Spring S."/>
            <person name="Goker M."/>
            <person name="Sikorski J."/>
            <person name="Woyke T."/>
            <person name="Bristow J."/>
            <person name="Eisen J.A."/>
            <person name="Markowitz V."/>
            <person name="Hugenholtz P."/>
            <person name="Klenk H.P."/>
            <person name="Kyrpides N.C."/>
        </authorList>
    </citation>
    <scope>NUCLEOTIDE SEQUENCE [LARGE SCALE GENOMIC DNA]</scope>
    <source>
        <strain evidence="2">DSM 11293 / JCM 15392 / SEBR 4228</strain>
    </source>
</reference>